<reference evidence="3 4" key="1">
    <citation type="submission" date="2019-08" db="EMBL/GenBank/DDBJ databases">
        <title>Genomes of Antarctic Bizionia species.</title>
        <authorList>
            <person name="Bowman J.P."/>
        </authorList>
    </citation>
    <scope>NUCLEOTIDE SEQUENCE [LARGE SCALE GENOMIC DNA]</scope>
    <source>
        <strain evidence="3 4">HFD</strain>
    </source>
</reference>
<sequence>MKFIKNLLKGIVILFALLIATLYITDTDYLLKAVRTIYLQGYSTAFLDDYHQFDNRLIENGTPEPWPNHDDYNTAKETARLEKANIDWGTIAYVIIKNDSIWFENYYDGYNKDSKTNSFSMAKSYVSGLMGKAIMDGYIKSADQPVCDFIPEFCDGKAAKMTVGDLSTMSSGTNWDEAYYSPLSITTRAYFDDDLAKVVTGLKVVDEPGTAYKYASGDTQMLAMVIEKATGKKLYDYLTESFWKPLGSENETLWQVDSDDHNLVKAYCCIASNAKDFARFGKLYKDHGKWNGKQILDSTFVAKSIKPVFPASPEYGYGWWLKTHNDKDFFMMRGHLGQYVIVQPEDNVIIVRLGHQKSPDQGVGTFTKDISLYIDEAYKMLNAHSN</sequence>
<feature type="domain" description="Beta-lactamase-related" evidence="2">
    <location>
        <begin position="90"/>
        <end position="360"/>
    </location>
</feature>
<dbReference type="InterPro" id="IPR001466">
    <property type="entry name" value="Beta-lactam-related"/>
</dbReference>
<proteinExistence type="predicted"/>
<evidence type="ECO:0000256" key="1">
    <source>
        <dbReference type="SAM" id="Phobius"/>
    </source>
</evidence>
<dbReference type="Gene3D" id="3.40.710.10">
    <property type="entry name" value="DD-peptidase/beta-lactamase superfamily"/>
    <property type="match status" value="1"/>
</dbReference>
<dbReference type="InterPro" id="IPR012338">
    <property type="entry name" value="Beta-lactam/transpept-like"/>
</dbReference>
<protein>
    <submittedName>
        <fullName evidence="3">Serine hydrolase</fullName>
    </submittedName>
</protein>
<dbReference type="AlphaFoldDB" id="A0A8H2LC47"/>
<evidence type="ECO:0000313" key="4">
    <source>
        <dbReference type="Proteomes" id="UP000323324"/>
    </source>
</evidence>
<keyword evidence="1" id="KW-0472">Membrane</keyword>
<dbReference type="RefSeq" id="WP_148370890.1">
    <property type="nucleotide sequence ID" value="NZ_VSKM01000019.1"/>
</dbReference>
<evidence type="ECO:0000313" key="3">
    <source>
        <dbReference type="EMBL" id="TYB69540.1"/>
    </source>
</evidence>
<evidence type="ECO:0000259" key="2">
    <source>
        <dbReference type="Pfam" id="PF00144"/>
    </source>
</evidence>
<dbReference type="EMBL" id="VSKM01000019">
    <property type="protein sequence ID" value="TYB69540.1"/>
    <property type="molecule type" value="Genomic_DNA"/>
</dbReference>
<keyword evidence="1" id="KW-0812">Transmembrane</keyword>
<dbReference type="PANTHER" id="PTHR43283:SF7">
    <property type="entry name" value="BETA-LACTAMASE-RELATED DOMAIN-CONTAINING PROTEIN"/>
    <property type="match status" value="1"/>
</dbReference>
<dbReference type="Pfam" id="PF00144">
    <property type="entry name" value="Beta-lactamase"/>
    <property type="match status" value="1"/>
</dbReference>
<dbReference type="PANTHER" id="PTHR43283">
    <property type="entry name" value="BETA-LACTAMASE-RELATED"/>
    <property type="match status" value="1"/>
</dbReference>
<comment type="caution">
    <text evidence="3">The sequence shown here is derived from an EMBL/GenBank/DDBJ whole genome shotgun (WGS) entry which is preliminary data.</text>
</comment>
<gene>
    <name evidence="3" type="ORF">ES676_13685</name>
</gene>
<name>A0A8H2LC47_9FLAO</name>
<dbReference type="SUPFAM" id="SSF56601">
    <property type="entry name" value="beta-lactamase/transpeptidase-like"/>
    <property type="match status" value="1"/>
</dbReference>
<keyword evidence="4" id="KW-1185">Reference proteome</keyword>
<dbReference type="GO" id="GO:0016787">
    <property type="term" value="F:hydrolase activity"/>
    <property type="evidence" value="ECO:0007669"/>
    <property type="project" value="UniProtKB-KW"/>
</dbReference>
<feature type="transmembrane region" description="Helical" evidence="1">
    <location>
        <begin position="7"/>
        <end position="25"/>
    </location>
</feature>
<keyword evidence="1" id="KW-1133">Transmembrane helix</keyword>
<dbReference type="Proteomes" id="UP000323324">
    <property type="component" value="Unassembled WGS sequence"/>
</dbReference>
<organism evidence="3 4">
    <name type="scientific">Bizionia saleffrena</name>
    <dbReference type="NCBI Taxonomy" id="291189"/>
    <lineage>
        <taxon>Bacteria</taxon>
        <taxon>Pseudomonadati</taxon>
        <taxon>Bacteroidota</taxon>
        <taxon>Flavobacteriia</taxon>
        <taxon>Flavobacteriales</taxon>
        <taxon>Flavobacteriaceae</taxon>
        <taxon>Bizionia</taxon>
    </lineage>
</organism>
<accession>A0A8H2LC47</accession>
<dbReference type="InterPro" id="IPR050789">
    <property type="entry name" value="Diverse_Enzym_Activities"/>
</dbReference>
<keyword evidence="3" id="KW-0378">Hydrolase</keyword>